<dbReference type="InterPro" id="IPR046335">
    <property type="entry name" value="LacI/GalR-like_sensor"/>
</dbReference>
<dbReference type="SUPFAM" id="SSF53822">
    <property type="entry name" value="Periplasmic binding protein-like I"/>
    <property type="match status" value="1"/>
</dbReference>
<dbReference type="InterPro" id="IPR028082">
    <property type="entry name" value="Peripla_BP_I"/>
</dbReference>
<dbReference type="PROSITE" id="PS50932">
    <property type="entry name" value="HTH_LACI_2"/>
    <property type="match status" value="1"/>
</dbReference>
<dbReference type="EMBL" id="CAADJD010000021">
    <property type="protein sequence ID" value="VFS71841.1"/>
    <property type="molecule type" value="Genomic_DNA"/>
</dbReference>
<dbReference type="PRINTS" id="PR00036">
    <property type="entry name" value="HTHLACI"/>
</dbReference>
<dbReference type="PANTHER" id="PTHR30146">
    <property type="entry name" value="LACI-RELATED TRANSCRIPTIONAL REPRESSOR"/>
    <property type="match status" value="1"/>
</dbReference>
<dbReference type="Gene3D" id="3.40.50.2300">
    <property type="match status" value="2"/>
</dbReference>
<feature type="domain" description="HTH lacI-type" evidence="4">
    <location>
        <begin position="5"/>
        <end position="59"/>
    </location>
</feature>
<evidence type="ECO:0000259" key="4">
    <source>
        <dbReference type="PROSITE" id="PS50932"/>
    </source>
</evidence>
<dbReference type="InterPro" id="IPR010982">
    <property type="entry name" value="Lambda_DNA-bd_dom_sf"/>
</dbReference>
<dbReference type="RefSeq" id="WP_061282324.1">
    <property type="nucleotide sequence ID" value="NZ_BCTM01000011.1"/>
</dbReference>
<dbReference type="CDD" id="cd01392">
    <property type="entry name" value="HTH_LacI"/>
    <property type="match status" value="1"/>
</dbReference>
<dbReference type="GO" id="GO:0000976">
    <property type="term" value="F:transcription cis-regulatory region binding"/>
    <property type="evidence" value="ECO:0007669"/>
    <property type="project" value="TreeGrafter"/>
</dbReference>
<dbReference type="PROSITE" id="PS00356">
    <property type="entry name" value="HTH_LACI_1"/>
    <property type="match status" value="1"/>
</dbReference>
<dbReference type="CDD" id="cd06267">
    <property type="entry name" value="PBP1_LacI_sugar_binding-like"/>
    <property type="match status" value="1"/>
</dbReference>
<dbReference type="Gene3D" id="1.10.260.40">
    <property type="entry name" value="lambda repressor-like DNA-binding domains"/>
    <property type="match status" value="1"/>
</dbReference>
<evidence type="ECO:0000256" key="1">
    <source>
        <dbReference type="ARBA" id="ARBA00023015"/>
    </source>
</evidence>
<gene>
    <name evidence="5" type="primary">purR_2</name>
    <name evidence="5" type="ORF">NCTC12993_04749</name>
</gene>
<dbReference type="Proteomes" id="UP000401081">
    <property type="component" value="Unassembled WGS sequence"/>
</dbReference>
<keyword evidence="6" id="KW-1185">Reference proteome</keyword>
<reference evidence="5 6" key="1">
    <citation type="submission" date="2019-03" db="EMBL/GenBank/DDBJ databases">
        <authorList>
            <consortium name="Pathogen Informatics"/>
        </authorList>
    </citation>
    <scope>NUCLEOTIDE SEQUENCE [LARGE SCALE GENOMIC DNA]</scope>
    <source>
        <strain evidence="5 6">NCTC12993</strain>
    </source>
</reference>
<dbReference type="Pfam" id="PF13377">
    <property type="entry name" value="Peripla_BP_3"/>
    <property type="match status" value="1"/>
</dbReference>
<dbReference type="SUPFAM" id="SSF47413">
    <property type="entry name" value="lambda repressor-like DNA-binding domains"/>
    <property type="match status" value="1"/>
</dbReference>
<proteinExistence type="predicted"/>
<dbReference type="AlphaFoldDB" id="A0A485BG63"/>
<evidence type="ECO:0000256" key="2">
    <source>
        <dbReference type="ARBA" id="ARBA00023125"/>
    </source>
</evidence>
<accession>A0A485BG63</accession>
<dbReference type="SMART" id="SM00354">
    <property type="entry name" value="HTH_LACI"/>
    <property type="match status" value="1"/>
</dbReference>
<dbReference type="GO" id="GO:0003700">
    <property type="term" value="F:DNA-binding transcription factor activity"/>
    <property type="evidence" value="ECO:0007669"/>
    <property type="project" value="TreeGrafter"/>
</dbReference>
<keyword evidence="1" id="KW-0805">Transcription regulation</keyword>
<dbReference type="Pfam" id="PF00356">
    <property type="entry name" value="LacI"/>
    <property type="match status" value="1"/>
</dbReference>
<keyword evidence="3" id="KW-0804">Transcription</keyword>
<sequence>MKKNLTIKDIAELANVSIATVSRVLNNNSWVSDKTRTKVQKVIDEHHFSPNLMARSMISRKSMTLAVVVSDITNPYFATLVEQIEKACLQAGYKIILFDTQSANKRAGSVQVIAEDQIFNTIIDSQLDGVIILGGNIDYLKVPESYLQGLKKLIASLPVIVVGRKLARYDYTCLERDQVNCVAMITRHLLEKGYRDIAFVGGSSHVYMTGQRVATFLQTLKAAGIDEHAAAIFETNFYPEHGYDAAVKLLKSGRPLPQAILAINDRVAMGAIRALKDNGLTVPEDIAVASCEYFPGSEYFIPRITTIDHKNNEIGQQVIRQMMTILQDMLPDVSPITPQLIAGESA</sequence>
<keyword evidence="2" id="KW-0238">DNA-binding</keyword>
<protein>
    <submittedName>
        <fullName evidence="5">Purine nucleotide synthesis repressor</fullName>
    </submittedName>
</protein>
<name>A0A485BG63_KLUCR</name>
<dbReference type="PANTHER" id="PTHR30146:SF150">
    <property type="entry name" value="ARABINOSE METABOLISM TRANSCRIPTIONAL REPRESSOR"/>
    <property type="match status" value="1"/>
</dbReference>
<organism evidence="5 6">
    <name type="scientific">Kluyvera cryocrescens</name>
    <name type="common">Kluyvera citrophila</name>
    <dbReference type="NCBI Taxonomy" id="580"/>
    <lineage>
        <taxon>Bacteria</taxon>
        <taxon>Pseudomonadati</taxon>
        <taxon>Pseudomonadota</taxon>
        <taxon>Gammaproteobacteria</taxon>
        <taxon>Enterobacterales</taxon>
        <taxon>Enterobacteriaceae</taxon>
        <taxon>Kluyvera</taxon>
    </lineage>
</organism>
<evidence type="ECO:0000256" key="3">
    <source>
        <dbReference type="ARBA" id="ARBA00023163"/>
    </source>
</evidence>
<evidence type="ECO:0000313" key="5">
    <source>
        <dbReference type="EMBL" id="VFS71841.1"/>
    </source>
</evidence>
<dbReference type="InterPro" id="IPR000843">
    <property type="entry name" value="HTH_LacI"/>
</dbReference>
<evidence type="ECO:0000313" key="6">
    <source>
        <dbReference type="Proteomes" id="UP000401081"/>
    </source>
</evidence>